<sequence>MDPPLLHRNLGIGGHCGVVNRTFSSNDVVVASRLRIGIGDDLTSSPPKETPKIMSVTYVSSIDEHLLIRNDSPANGKVNESKGKEGRDCKGSPFKMNCGRLFKPGQLIKLRFPSSSHVVHGIERDDLYYRRHRGRDWFRVSARCVTCISNRASNSRAASLRGQCVSSRHGGRCDDQQSLSIHETARSRQLLLGPGCTEGRNQVYISAWQTEPRFTRCTRCTSDRGTRDFIVRVERICKLALIFYSHFSFSPAFVDYSLILTGTELFHQHNSGYKLGLPSCSVVC</sequence>
<keyword evidence="2" id="KW-1185">Reference proteome</keyword>
<proteinExistence type="predicted"/>
<dbReference type="STRING" id="166423.A0A0M8ZYZ2"/>
<dbReference type="EMBL" id="KQ435821">
    <property type="protein sequence ID" value="KOX72439.1"/>
    <property type="molecule type" value="Genomic_DNA"/>
</dbReference>
<dbReference type="AlphaFoldDB" id="A0A0M8ZYZ2"/>
<name>A0A0M8ZYZ2_9HYME</name>
<evidence type="ECO:0000313" key="2">
    <source>
        <dbReference type="Proteomes" id="UP000053105"/>
    </source>
</evidence>
<protein>
    <submittedName>
        <fullName evidence="1">Uncharacterized protein</fullName>
    </submittedName>
</protein>
<organism evidence="1 2">
    <name type="scientific">Melipona quadrifasciata</name>
    <dbReference type="NCBI Taxonomy" id="166423"/>
    <lineage>
        <taxon>Eukaryota</taxon>
        <taxon>Metazoa</taxon>
        <taxon>Ecdysozoa</taxon>
        <taxon>Arthropoda</taxon>
        <taxon>Hexapoda</taxon>
        <taxon>Insecta</taxon>
        <taxon>Pterygota</taxon>
        <taxon>Neoptera</taxon>
        <taxon>Endopterygota</taxon>
        <taxon>Hymenoptera</taxon>
        <taxon>Apocrita</taxon>
        <taxon>Aculeata</taxon>
        <taxon>Apoidea</taxon>
        <taxon>Anthophila</taxon>
        <taxon>Apidae</taxon>
        <taxon>Melipona</taxon>
    </lineage>
</organism>
<dbReference type="Proteomes" id="UP000053105">
    <property type="component" value="Unassembled WGS sequence"/>
</dbReference>
<evidence type="ECO:0000313" key="1">
    <source>
        <dbReference type="EMBL" id="KOX72439.1"/>
    </source>
</evidence>
<reference evidence="1 2" key="1">
    <citation type="submission" date="2015-07" db="EMBL/GenBank/DDBJ databases">
        <title>The genome of Melipona quadrifasciata.</title>
        <authorList>
            <person name="Pan H."/>
            <person name="Kapheim K."/>
        </authorList>
    </citation>
    <scope>NUCLEOTIDE SEQUENCE [LARGE SCALE GENOMIC DNA]</scope>
    <source>
        <strain evidence="1">0111107301</strain>
        <tissue evidence="1">Whole body</tissue>
    </source>
</reference>
<accession>A0A0M8ZYZ2</accession>
<dbReference type="OrthoDB" id="338650at2759"/>
<gene>
    <name evidence="1" type="ORF">WN51_01539</name>
</gene>